<feature type="region of interest" description="Disordered" evidence="6">
    <location>
        <begin position="363"/>
        <end position="407"/>
    </location>
</feature>
<evidence type="ECO:0000259" key="8">
    <source>
        <dbReference type="PROSITE" id="PS51900"/>
    </source>
</evidence>
<feature type="domain" description="Core-binding (CB)" evidence="8">
    <location>
        <begin position="71"/>
        <end position="153"/>
    </location>
</feature>
<keyword evidence="3 5" id="KW-0238">DNA-binding</keyword>
<accession>A0ABT1PUH0</accession>
<dbReference type="InterPro" id="IPR010998">
    <property type="entry name" value="Integrase_recombinase_N"/>
</dbReference>
<dbReference type="InterPro" id="IPR011010">
    <property type="entry name" value="DNA_brk_join_enz"/>
</dbReference>
<evidence type="ECO:0000313" key="10">
    <source>
        <dbReference type="Proteomes" id="UP001057702"/>
    </source>
</evidence>
<dbReference type="PANTHER" id="PTHR30349">
    <property type="entry name" value="PHAGE INTEGRASE-RELATED"/>
    <property type="match status" value="1"/>
</dbReference>
<dbReference type="RefSeq" id="WP_255920224.1">
    <property type="nucleotide sequence ID" value="NZ_JANFNG010000007.1"/>
</dbReference>
<evidence type="ECO:0000313" key="9">
    <source>
        <dbReference type="EMBL" id="MCQ4081317.1"/>
    </source>
</evidence>
<reference evidence="9" key="1">
    <citation type="submission" date="2022-06" db="EMBL/GenBank/DDBJ databases">
        <title>Draft genome sequence of Streptomyces sp. RB6PN25 isolated from peat swamp forest in Thailand.</title>
        <authorList>
            <person name="Duangmal K."/>
            <person name="Klaysubun C."/>
        </authorList>
    </citation>
    <scope>NUCLEOTIDE SEQUENCE</scope>
    <source>
        <strain evidence="9">RB6PN25</strain>
    </source>
</reference>
<dbReference type="Pfam" id="PF00589">
    <property type="entry name" value="Phage_integrase"/>
    <property type="match status" value="1"/>
</dbReference>
<feature type="compositionally biased region" description="Basic residues" evidence="6">
    <location>
        <begin position="370"/>
        <end position="382"/>
    </location>
</feature>
<dbReference type="PANTHER" id="PTHR30349:SF64">
    <property type="entry name" value="PROPHAGE INTEGRASE INTD-RELATED"/>
    <property type="match status" value="1"/>
</dbReference>
<dbReference type="Pfam" id="PF14659">
    <property type="entry name" value="Phage_int_SAM_3"/>
    <property type="match status" value="1"/>
</dbReference>
<dbReference type="PROSITE" id="PS51900">
    <property type="entry name" value="CB"/>
    <property type="match status" value="1"/>
</dbReference>
<dbReference type="InterPro" id="IPR004107">
    <property type="entry name" value="Integrase_SAM-like_N"/>
</dbReference>
<protein>
    <submittedName>
        <fullName evidence="9">Tyrosine-type recombinase/integrase</fullName>
    </submittedName>
</protein>
<evidence type="ECO:0000256" key="5">
    <source>
        <dbReference type="PROSITE-ProRule" id="PRU01248"/>
    </source>
</evidence>
<evidence type="ECO:0000256" key="4">
    <source>
        <dbReference type="ARBA" id="ARBA00023172"/>
    </source>
</evidence>
<dbReference type="InterPro" id="IPR050090">
    <property type="entry name" value="Tyrosine_recombinase_XerCD"/>
</dbReference>
<dbReference type="InterPro" id="IPR058717">
    <property type="entry name" value="Phage_L5_Integrase_N"/>
</dbReference>
<comment type="caution">
    <text evidence="9">The sequence shown here is derived from an EMBL/GenBank/DDBJ whole genome shotgun (WGS) entry which is preliminary data.</text>
</comment>
<proteinExistence type="inferred from homology"/>
<comment type="similarity">
    <text evidence="1">Belongs to the 'phage' integrase family.</text>
</comment>
<dbReference type="Gene3D" id="1.10.150.130">
    <property type="match status" value="1"/>
</dbReference>
<dbReference type="Gene3D" id="1.10.443.10">
    <property type="entry name" value="Intergrase catalytic core"/>
    <property type="match status" value="1"/>
</dbReference>
<dbReference type="Pfam" id="PF26003">
    <property type="entry name" value="Integrase_N_phage"/>
    <property type="match status" value="1"/>
</dbReference>
<feature type="compositionally biased region" description="Basic and acidic residues" evidence="6">
    <location>
        <begin position="394"/>
        <end position="407"/>
    </location>
</feature>
<dbReference type="InterPro" id="IPR013762">
    <property type="entry name" value="Integrase-like_cat_sf"/>
</dbReference>
<dbReference type="SUPFAM" id="SSF56349">
    <property type="entry name" value="DNA breaking-rejoining enzymes"/>
    <property type="match status" value="1"/>
</dbReference>
<name>A0ABT1PUH0_9ACTN</name>
<keyword evidence="2" id="KW-0229">DNA integration</keyword>
<keyword evidence="4" id="KW-0233">DNA recombination</keyword>
<dbReference type="EMBL" id="JANFNG010000007">
    <property type="protein sequence ID" value="MCQ4081317.1"/>
    <property type="molecule type" value="Genomic_DNA"/>
</dbReference>
<evidence type="ECO:0000259" key="7">
    <source>
        <dbReference type="PROSITE" id="PS51898"/>
    </source>
</evidence>
<dbReference type="Proteomes" id="UP001057702">
    <property type="component" value="Unassembled WGS sequence"/>
</dbReference>
<dbReference type="InterPro" id="IPR002104">
    <property type="entry name" value="Integrase_catalytic"/>
</dbReference>
<feature type="domain" description="Tyr recombinase" evidence="7">
    <location>
        <begin position="174"/>
        <end position="361"/>
    </location>
</feature>
<evidence type="ECO:0000256" key="1">
    <source>
        <dbReference type="ARBA" id="ARBA00008857"/>
    </source>
</evidence>
<evidence type="ECO:0000256" key="6">
    <source>
        <dbReference type="SAM" id="MobiDB-lite"/>
    </source>
</evidence>
<gene>
    <name evidence="9" type="ORF">NGB36_12070</name>
</gene>
<evidence type="ECO:0000256" key="3">
    <source>
        <dbReference type="ARBA" id="ARBA00023125"/>
    </source>
</evidence>
<dbReference type="PROSITE" id="PS51898">
    <property type="entry name" value="TYR_RECOMBINASE"/>
    <property type="match status" value="1"/>
</dbReference>
<dbReference type="InterPro" id="IPR044068">
    <property type="entry name" value="CB"/>
</dbReference>
<evidence type="ECO:0000256" key="2">
    <source>
        <dbReference type="ARBA" id="ARBA00022908"/>
    </source>
</evidence>
<keyword evidence="10" id="KW-1185">Reference proteome</keyword>
<organism evidence="9 10">
    <name type="scientific">Streptomyces humicola</name>
    <dbReference type="NCBI Taxonomy" id="2953240"/>
    <lineage>
        <taxon>Bacteria</taxon>
        <taxon>Bacillati</taxon>
        <taxon>Actinomycetota</taxon>
        <taxon>Actinomycetes</taxon>
        <taxon>Kitasatosporales</taxon>
        <taxon>Streptomycetaceae</taxon>
        <taxon>Streptomyces</taxon>
    </lineage>
</organism>
<sequence length="407" mass="46134">MPNSKGRRRRFGAVRQLKSGRWQARYRDPATGELQAAPYTFDTKTDADVWLTTTEAEIIRGTFRDPDAGKITVKEWGERWFQAASPHLKRRTVTLYAGLLRLWIYPRMGAYELSAVRPIHVKEWLLSLQKAGLSASRIRTAYRVLSQVFASAVDNELIAVTPCRGIKLPRLPETEPHILSTAEIERLISHLRPPHDLLVKLLAYAGLRIGEAFALRRMDVDLANGMIWVDEALLEDAGQQFFDTPKSHQKRPLALPTYLVKHLRAHLDARVEDEPEALLFLGRTRRPLRYKSWRRTHFDKAVDLAGLKDVTPQDLRATHASQVADRHGVMAAARRLGHANASVTTRHYARSRDGQDAEIAKQLNADHQKAQRARTKKAKAPKRPNGNVARKLHDHSNEDPKSTEQGA</sequence>